<feature type="transmembrane region" description="Helical" evidence="1">
    <location>
        <begin position="117"/>
        <end position="139"/>
    </location>
</feature>
<accession>A0A0F8YU56</accession>
<feature type="non-terminal residue" evidence="2">
    <location>
        <position position="1"/>
    </location>
</feature>
<dbReference type="AlphaFoldDB" id="A0A0F8YU56"/>
<evidence type="ECO:0000313" key="2">
    <source>
        <dbReference type="EMBL" id="KKK77320.1"/>
    </source>
</evidence>
<comment type="caution">
    <text evidence="2">The sequence shown here is derived from an EMBL/GenBank/DDBJ whole genome shotgun (WGS) entry which is preliminary data.</text>
</comment>
<reference evidence="2" key="1">
    <citation type="journal article" date="2015" name="Nature">
        <title>Complex archaea that bridge the gap between prokaryotes and eukaryotes.</title>
        <authorList>
            <person name="Spang A."/>
            <person name="Saw J.H."/>
            <person name="Jorgensen S.L."/>
            <person name="Zaremba-Niedzwiedzka K."/>
            <person name="Martijn J."/>
            <person name="Lind A.E."/>
            <person name="van Eijk R."/>
            <person name="Schleper C."/>
            <person name="Guy L."/>
            <person name="Ettema T.J."/>
        </authorList>
    </citation>
    <scope>NUCLEOTIDE SEQUENCE</scope>
</reference>
<keyword evidence="1" id="KW-0472">Membrane</keyword>
<sequence>PSLGAIVEQVGDDTLADSFFDVFFEILGGPGPMYNHDALTIEAVIDRVPPFNTTYLHPIAICIDLFDDPIAGSDTGINLVEAEHNTGPTSGGGIAQPIALGSDSAAETSAPGSSRDYTAPIAAAGVLGALAVAAGGWYVRRRLQ</sequence>
<gene>
    <name evidence="2" type="ORF">LCGC14_2854810</name>
</gene>
<name>A0A0F8YU56_9ZZZZ</name>
<organism evidence="2">
    <name type="scientific">marine sediment metagenome</name>
    <dbReference type="NCBI Taxonomy" id="412755"/>
    <lineage>
        <taxon>unclassified sequences</taxon>
        <taxon>metagenomes</taxon>
        <taxon>ecological metagenomes</taxon>
    </lineage>
</organism>
<protein>
    <submittedName>
        <fullName evidence="2">Uncharacterized protein</fullName>
    </submittedName>
</protein>
<keyword evidence="1" id="KW-0812">Transmembrane</keyword>
<keyword evidence="1" id="KW-1133">Transmembrane helix</keyword>
<proteinExistence type="predicted"/>
<evidence type="ECO:0000256" key="1">
    <source>
        <dbReference type="SAM" id="Phobius"/>
    </source>
</evidence>
<dbReference type="EMBL" id="LAZR01055010">
    <property type="protein sequence ID" value="KKK77320.1"/>
    <property type="molecule type" value="Genomic_DNA"/>
</dbReference>